<dbReference type="InterPro" id="IPR001304">
    <property type="entry name" value="C-type_lectin-like"/>
</dbReference>
<organism evidence="2 3">
    <name type="scientific">Paralvinella palmiformis</name>
    <dbReference type="NCBI Taxonomy" id="53620"/>
    <lineage>
        <taxon>Eukaryota</taxon>
        <taxon>Metazoa</taxon>
        <taxon>Spiralia</taxon>
        <taxon>Lophotrochozoa</taxon>
        <taxon>Annelida</taxon>
        <taxon>Polychaeta</taxon>
        <taxon>Sedentaria</taxon>
        <taxon>Canalipalpata</taxon>
        <taxon>Terebellida</taxon>
        <taxon>Terebelliformia</taxon>
        <taxon>Alvinellidae</taxon>
        <taxon>Paralvinella</taxon>
    </lineage>
</organism>
<gene>
    <name evidence="2" type="ORF">LSH36_2g19048</name>
</gene>
<dbReference type="Proteomes" id="UP001208570">
    <property type="component" value="Unassembled WGS sequence"/>
</dbReference>
<evidence type="ECO:0000259" key="1">
    <source>
        <dbReference type="PROSITE" id="PS50041"/>
    </source>
</evidence>
<proteinExistence type="predicted"/>
<reference evidence="2" key="1">
    <citation type="journal article" date="2023" name="Mol. Biol. Evol.">
        <title>Third-Generation Sequencing Reveals the Adaptive Role of the Epigenome in Three Deep-Sea Polychaetes.</title>
        <authorList>
            <person name="Perez M."/>
            <person name="Aroh O."/>
            <person name="Sun Y."/>
            <person name="Lan Y."/>
            <person name="Juniper S.K."/>
            <person name="Young C.R."/>
            <person name="Angers B."/>
            <person name="Qian P.Y."/>
        </authorList>
    </citation>
    <scope>NUCLEOTIDE SEQUENCE</scope>
    <source>
        <strain evidence="2">P08H-3</strain>
    </source>
</reference>
<keyword evidence="3" id="KW-1185">Reference proteome</keyword>
<dbReference type="CDD" id="cd00037">
    <property type="entry name" value="CLECT"/>
    <property type="match status" value="1"/>
</dbReference>
<protein>
    <recommendedName>
        <fullName evidence="1">C-type lectin domain-containing protein</fullName>
    </recommendedName>
</protein>
<dbReference type="EMBL" id="JAODUP010000002">
    <property type="protein sequence ID" value="KAK2170588.1"/>
    <property type="molecule type" value="Genomic_DNA"/>
</dbReference>
<dbReference type="Gene3D" id="3.10.100.10">
    <property type="entry name" value="Mannose-Binding Protein A, subunit A"/>
    <property type="match status" value="1"/>
</dbReference>
<comment type="caution">
    <text evidence="2">The sequence shown here is derived from an EMBL/GenBank/DDBJ whole genome shotgun (WGS) entry which is preliminary data.</text>
</comment>
<name>A0AAD9NJ94_9ANNE</name>
<sequence length="224" mass="26078">MQYVAQVDCSCQRDPCKRKQYTPLKGYHYTGKILAQYEEVPLRICIRGCRKYYECHSFNMKWMNPSRTIGKCSLLEEVTIGSFEAEADYTHYYWCPKKMTYNLETGTCITNKTGLSWPLANSFCQNLHPGAHLVGIQSETEEKAYGTIFGNFTSIWTSGKRPKDGELNEFYWTYSGERVTYSNWNCSQPNHKYDESNCIRINQKNNYKWSDNICTKPGTALCVW</sequence>
<evidence type="ECO:0000313" key="3">
    <source>
        <dbReference type="Proteomes" id="UP001208570"/>
    </source>
</evidence>
<dbReference type="InterPro" id="IPR016187">
    <property type="entry name" value="CTDL_fold"/>
</dbReference>
<dbReference type="SMART" id="SM00034">
    <property type="entry name" value="CLECT"/>
    <property type="match status" value="1"/>
</dbReference>
<evidence type="ECO:0000313" key="2">
    <source>
        <dbReference type="EMBL" id="KAK2170588.1"/>
    </source>
</evidence>
<dbReference type="PROSITE" id="PS50041">
    <property type="entry name" value="C_TYPE_LECTIN_2"/>
    <property type="match status" value="1"/>
</dbReference>
<dbReference type="InterPro" id="IPR016186">
    <property type="entry name" value="C-type_lectin-like/link_sf"/>
</dbReference>
<dbReference type="AlphaFoldDB" id="A0AAD9NJ94"/>
<accession>A0AAD9NJ94</accession>
<dbReference type="SUPFAM" id="SSF56436">
    <property type="entry name" value="C-type lectin-like"/>
    <property type="match status" value="1"/>
</dbReference>
<feature type="domain" description="C-type lectin" evidence="1">
    <location>
        <begin position="104"/>
        <end position="223"/>
    </location>
</feature>